<dbReference type="InterPro" id="IPR000757">
    <property type="entry name" value="Beta-glucanase-like"/>
</dbReference>
<evidence type="ECO:0000313" key="2">
    <source>
        <dbReference type="EMBL" id="MQN89204.1"/>
    </source>
</evidence>
<dbReference type="Pfam" id="PF00722">
    <property type="entry name" value="Glyco_hydro_16"/>
    <property type="match status" value="1"/>
</dbReference>
<comment type="similarity">
    <text evidence="1">Belongs to the glycosyl hydrolase 16 family.</text>
</comment>
<proteinExistence type="inferred from homology"/>
<dbReference type="CDD" id="cd08023">
    <property type="entry name" value="GH16_laminarinase_like"/>
    <property type="match status" value="1"/>
</dbReference>
<evidence type="ECO:0000313" key="3">
    <source>
        <dbReference type="Proteomes" id="UP000420635"/>
    </source>
</evidence>
<evidence type="ECO:0000256" key="1">
    <source>
        <dbReference type="ARBA" id="ARBA00006865"/>
    </source>
</evidence>
<dbReference type="Gene3D" id="2.60.120.200">
    <property type="match status" value="1"/>
</dbReference>
<dbReference type="GO" id="GO:0004553">
    <property type="term" value="F:hydrolase activity, hydrolyzing O-glycosyl compounds"/>
    <property type="evidence" value="ECO:0007669"/>
    <property type="project" value="InterPro"/>
</dbReference>
<reference evidence="3" key="1">
    <citation type="submission" date="2019-09" db="EMBL/GenBank/DDBJ databases">
        <title>Distinct polysaccharide growth profiles of human intestinal Prevotella copri isolates.</title>
        <authorList>
            <person name="Fehlner-Peach H."/>
            <person name="Magnabosco C."/>
            <person name="Raghavan V."/>
            <person name="Scher J.U."/>
            <person name="Tett A."/>
            <person name="Cox L.M."/>
            <person name="Gottsegen C."/>
            <person name="Watters A."/>
            <person name="Wiltshire- Gordon J.D."/>
            <person name="Segata N."/>
            <person name="Bonneau R."/>
            <person name="Littman D.R."/>
        </authorList>
    </citation>
    <scope>NUCLEOTIDE SEQUENCE [LARGE SCALE GENOMIC DNA]</scope>
    <source>
        <strain evidence="3">iP54</strain>
    </source>
</reference>
<dbReference type="PROSITE" id="PS51762">
    <property type="entry name" value="GH16_2"/>
    <property type="match status" value="1"/>
</dbReference>
<dbReference type="RefSeq" id="WP_153113770.1">
    <property type="nucleotide sequence ID" value="NZ_VZAS01000143.1"/>
</dbReference>
<dbReference type="SUPFAM" id="SSF49899">
    <property type="entry name" value="Concanavalin A-like lectins/glucanases"/>
    <property type="match status" value="1"/>
</dbReference>
<name>A0A646HL51_9BACT</name>
<protein>
    <submittedName>
        <fullName evidence="2">Glycoside hydrolase family 16 protein</fullName>
    </submittedName>
</protein>
<dbReference type="InterPro" id="IPR013320">
    <property type="entry name" value="ConA-like_dom_sf"/>
</dbReference>
<sequence length="270" mass="31398">MYSRKFYLSFMLALSVFLCSDTPNVLARKKMPKYKLVFHDEFNSKDGKLDTTIWSRAPRAANMWAKWNSNSPEVIRIKNGKLICRAIPNPSLSDTATMVTGAINTKNKFYVKYGRIEVRMKTNGKRGNFPAAWMRPQIDGNPYQYGEIDIIEYFGNEGIARQTILSHRSTMMNKKDQQTAFFHKDIDCTKWHVYAIEWIPTAIATFIDGVQTGCYPKSSDKVKLAEGQWSFDRPFYLILNQSLGYGNWYAPNTVDIYETYFDWVRVYQKE</sequence>
<dbReference type="EMBL" id="VZBQ01000052">
    <property type="protein sequence ID" value="MQN89204.1"/>
    <property type="molecule type" value="Genomic_DNA"/>
</dbReference>
<accession>A0A646HL51</accession>
<comment type="caution">
    <text evidence="2">The sequence shown here is derived from an EMBL/GenBank/DDBJ whole genome shotgun (WGS) entry which is preliminary data.</text>
</comment>
<dbReference type="GO" id="GO:0005975">
    <property type="term" value="P:carbohydrate metabolic process"/>
    <property type="evidence" value="ECO:0007669"/>
    <property type="project" value="InterPro"/>
</dbReference>
<gene>
    <name evidence="2" type="ORF">F7D59_04850</name>
</gene>
<dbReference type="InterPro" id="IPR050546">
    <property type="entry name" value="Glycosyl_Hydrlase_16"/>
</dbReference>
<dbReference type="PANTHER" id="PTHR10963">
    <property type="entry name" value="GLYCOSYL HYDROLASE-RELATED"/>
    <property type="match status" value="1"/>
</dbReference>
<organism evidence="2 3">
    <name type="scientific">Segatella copri</name>
    <dbReference type="NCBI Taxonomy" id="165179"/>
    <lineage>
        <taxon>Bacteria</taxon>
        <taxon>Pseudomonadati</taxon>
        <taxon>Bacteroidota</taxon>
        <taxon>Bacteroidia</taxon>
        <taxon>Bacteroidales</taxon>
        <taxon>Prevotellaceae</taxon>
        <taxon>Segatella</taxon>
    </lineage>
</organism>
<dbReference type="AlphaFoldDB" id="A0A646HL51"/>
<dbReference type="Proteomes" id="UP000420635">
    <property type="component" value="Unassembled WGS sequence"/>
</dbReference>
<dbReference type="PANTHER" id="PTHR10963:SF55">
    <property type="entry name" value="GLYCOSIDE HYDROLASE FAMILY 16 PROTEIN"/>
    <property type="match status" value="1"/>
</dbReference>
<keyword evidence="2" id="KW-0378">Hydrolase</keyword>